<dbReference type="STRING" id="549789.NIES30_17480"/>
<name>A0A1U7J261_9CYAN</name>
<evidence type="ECO:0000313" key="1">
    <source>
        <dbReference type="EMBL" id="OKH46093.1"/>
    </source>
</evidence>
<reference evidence="1 2" key="1">
    <citation type="submission" date="2016-11" db="EMBL/GenBank/DDBJ databases">
        <title>Draft Genome Sequences of Nine Cyanobacterial Strains from Diverse Habitats.</title>
        <authorList>
            <person name="Zhu T."/>
            <person name="Hou S."/>
            <person name="Lu X."/>
            <person name="Hess W.R."/>
        </authorList>
    </citation>
    <scope>NUCLEOTIDE SEQUENCE [LARGE SCALE GENOMIC DNA]</scope>
    <source>
        <strain evidence="1 2">NIES-30</strain>
    </source>
</reference>
<accession>A0A1U7J261</accession>
<evidence type="ECO:0000313" key="2">
    <source>
        <dbReference type="Proteomes" id="UP000185557"/>
    </source>
</evidence>
<dbReference type="Gene3D" id="1.10.260.40">
    <property type="entry name" value="lambda repressor-like DNA-binding domains"/>
    <property type="match status" value="1"/>
</dbReference>
<dbReference type="AlphaFoldDB" id="A0A1U7J261"/>
<dbReference type="EMBL" id="MRCG01000014">
    <property type="protein sequence ID" value="OKH46093.1"/>
    <property type="molecule type" value="Genomic_DNA"/>
</dbReference>
<sequence length="130" mass="14095">MRLSMAASTDVRVIPLRDVLRAVMEEYAIRASELSAKSGVPESSISKFLSGSSDLRTTDIDAIRTALPDEARAHLLQLLGHYGSVPVDENARLLLVLSGIREYAQMCSTAQFQEVLGAIVEGRAKALEHA</sequence>
<dbReference type="Proteomes" id="UP000185557">
    <property type="component" value="Unassembled WGS sequence"/>
</dbReference>
<dbReference type="GO" id="GO:0003677">
    <property type="term" value="F:DNA binding"/>
    <property type="evidence" value="ECO:0007669"/>
    <property type="project" value="InterPro"/>
</dbReference>
<proteinExistence type="predicted"/>
<dbReference type="InterPro" id="IPR010982">
    <property type="entry name" value="Lambda_DNA-bd_dom_sf"/>
</dbReference>
<dbReference type="CDD" id="cd00093">
    <property type="entry name" value="HTH_XRE"/>
    <property type="match status" value="1"/>
</dbReference>
<dbReference type="InterPro" id="IPR001387">
    <property type="entry name" value="Cro/C1-type_HTH"/>
</dbReference>
<protein>
    <submittedName>
        <fullName evidence="1">Uncharacterized protein</fullName>
    </submittedName>
</protein>
<dbReference type="SUPFAM" id="SSF47413">
    <property type="entry name" value="lambda repressor-like DNA-binding domains"/>
    <property type="match status" value="1"/>
</dbReference>
<keyword evidence="2" id="KW-1185">Reference proteome</keyword>
<gene>
    <name evidence="1" type="ORF">NIES30_17480</name>
</gene>
<comment type="caution">
    <text evidence="1">The sequence shown here is derived from an EMBL/GenBank/DDBJ whole genome shotgun (WGS) entry which is preliminary data.</text>
</comment>
<organism evidence="1 2">
    <name type="scientific">Phormidium tenue NIES-30</name>
    <dbReference type="NCBI Taxonomy" id="549789"/>
    <lineage>
        <taxon>Bacteria</taxon>
        <taxon>Bacillati</taxon>
        <taxon>Cyanobacteriota</taxon>
        <taxon>Cyanophyceae</taxon>
        <taxon>Oscillatoriophycideae</taxon>
        <taxon>Oscillatoriales</taxon>
        <taxon>Oscillatoriaceae</taxon>
        <taxon>Phormidium</taxon>
    </lineage>
</organism>